<sequence>MRALVQLMLFALLFITITIDFSCGSTPTIQSNVSCLEYERRALIDFKENLTDKANRLRSWVGKDCCTWKGVGCSWRTGHVIKLDLRNPIPLNGDNYEDYEINKLTGEMTPSFVDLKHLSYLDLSGNKLDSGLDFFGSLKSLRYLNLSSSYYGGKVPHNLGNLSRLQYLDLRDIGFEGPIPDTLGSLTSLTVLDLSRNSFDDTFNEKYFLCNLSSLVYMDLSFNFGFHGSIPCCFGNQTSLSVFKLRATAFEVGALPSCMGNVTQLTVLDLSYNGFKGEIPNSLRNLRSLRVLDLSGNNFSGEISSSVVGEFKNLECLVIYDNHFSGPLPSSLGRLSYLRELYAWRNQLNGSIPIGEFKNLERLLISNNHFSGPLPSSLGKQSYLKELDASSNQLNGSIPVGLGQLSNLQWLDLSYNSLDGMLSEQHFTTLKNLKDLCLSSNSLVINVSSQWVPPFQLQVLEMASCKLGPQFPQWLQTQRHVTLLDMSNASISDIMPDWFELMSSCIEYFNISNNHIRGKLPKFQMKCNDSDRDWELKFNRELILSSNKFDGPLSALPSSTSVLDLSNNLFSGPIPAGDYDEIKALILSNNHFSGGIPMSLCNAETIYLNVIDLSKNSLSGKIPRCFGNSVNLNVLDLSSNNLHGQIPSSLGFLRSLEYLHLRNNSFHGELPLSLQNLTDMVTLDLCENAFTGVIPRWIGDKLHNLVFLSLQSNNFYGGIPVQLCHLSALQLLNLAHNNITGDIPSCFHNFTAMARLELGNTDYLVNPISSYEDKILIMIKGRELEYTKTLIFVTSIDLSSNGITGEIPEGLTNLFGLLNLNLSGNYLTGRIPEKIGDLKQLESLDLSRNKLFGSIPQSLSTLTYLALLNLSYNNLSGRIPTGNQLQTLNDDLSIYVGNDGLCGAPVTKSCPGDDHQVLVSEGDKDKDETELMWFCASVGPGFVVGLLGVFSTLYFKRKWRYAYFQLIEDAYDRIFVAIAVKANWLRRKFHPQR</sequence>
<protein>
    <submittedName>
        <fullName evidence="1">Uncharacterized protein</fullName>
    </submittedName>
</protein>
<dbReference type="Proteomes" id="UP001062846">
    <property type="component" value="Chromosome 8"/>
</dbReference>
<reference evidence="1" key="1">
    <citation type="submission" date="2022-02" db="EMBL/GenBank/DDBJ databases">
        <title>Plant Genome Project.</title>
        <authorList>
            <person name="Zhang R.-G."/>
        </authorList>
    </citation>
    <scope>NUCLEOTIDE SEQUENCE</scope>
    <source>
        <strain evidence="1">AT1</strain>
    </source>
</reference>
<proteinExistence type="predicted"/>
<keyword evidence="2" id="KW-1185">Reference proteome</keyword>
<gene>
    <name evidence="1" type="ORF">RHMOL_Rhmol08G0060200</name>
</gene>
<accession>A0ACC0MM75</accession>
<organism evidence="1 2">
    <name type="scientific">Rhododendron molle</name>
    <name type="common">Chinese azalea</name>
    <name type="synonym">Azalea mollis</name>
    <dbReference type="NCBI Taxonomy" id="49168"/>
    <lineage>
        <taxon>Eukaryota</taxon>
        <taxon>Viridiplantae</taxon>
        <taxon>Streptophyta</taxon>
        <taxon>Embryophyta</taxon>
        <taxon>Tracheophyta</taxon>
        <taxon>Spermatophyta</taxon>
        <taxon>Magnoliopsida</taxon>
        <taxon>eudicotyledons</taxon>
        <taxon>Gunneridae</taxon>
        <taxon>Pentapetalae</taxon>
        <taxon>asterids</taxon>
        <taxon>Ericales</taxon>
        <taxon>Ericaceae</taxon>
        <taxon>Ericoideae</taxon>
        <taxon>Rhodoreae</taxon>
        <taxon>Rhododendron</taxon>
    </lineage>
</organism>
<comment type="caution">
    <text evidence="1">The sequence shown here is derived from an EMBL/GenBank/DDBJ whole genome shotgun (WGS) entry which is preliminary data.</text>
</comment>
<name>A0ACC0MM75_RHOML</name>
<evidence type="ECO:0000313" key="1">
    <source>
        <dbReference type="EMBL" id="KAI8541433.1"/>
    </source>
</evidence>
<dbReference type="EMBL" id="CM046395">
    <property type="protein sequence ID" value="KAI8541433.1"/>
    <property type="molecule type" value="Genomic_DNA"/>
</dbReference>
<evidence type="ECO:0000313" key="2">
    <source>
        <dbReference type="Proteomes" id="UP001062846"/>
    </source>
</evidence>